<dbReference type="SUPFAM" id="SSF52540">
    <property type="entry name" value="P-loop containing nucleoside triphosphate hydrolases"/>
    <property type="match status" value="2"/>
</dbReference>
<gene>
    <name evidence="6" type="ORF">BV494_05315</name>
</gene>
<feature type="domain" description="ABC transporter" evidence="5">
    <location>
        <begin position="270"/>
        <end position="510"/>
    </location>
</feature>
<dbReference type="PROSITE" id="PS50893">
    <property type="entry name" value="ABC_TRANSPORTER_2"/>
    <property type="match status" value="2"/>
</dbReference>
<dbReference type="InterPro" id="IPR027417">
    <property type="entry name" value="P-loop_NTPase"/>
</dbReference>
<keyword evidence="2" id="KW-0813">Transport</keyword>
<dbReference type="GO" id="GO:0016887">
    <property type="term" value="F:ATP hydrolysis activity"/>
    <property type="evidence" value="ECO:0007669"/>
    <property type="project" value="InterPro"/>
</dbReference>
<dbReference type="InterPro" id="IPR003593">
    <property type="entry name" value="AAA+_ATPase"/>
</dbReference>
<organism evidence="6 7">
    <name type="scientific">Rahnella sikkimica</name>
    <dbReference type="NCBI Taxonomy" id="1805933"/>
    <lineage>
        <taxon>Bacteria</taxon>
        <taxon>Pseudomonadati</taxon>
        <taxon>Pseudomonadota</taxon>
        <taxon>Gammaproteobacteria</taxon>
        <taxon>Enterobacterales</taxon>
        <taxon>Yersiniaceae</taxon>
        <taxon>Rahnella</taxon>
    </lineage>
</organism>
<dbReference type="InterPro" id="IPR050319">
    <property type="entry name" value="ABC_transp_ATP-bind"/>
</dbReference>
<protein>
    <submittedName>
        <fullName evidence="6">ABC transporter</fullName>
    </submittedName>
</protein>
<name>A0A2L1UN84_9GAMM</name>
<evidence type="ECO:0000313" key="7">
    <source>
        <dbReference type="Proteomes" id="UP000239197"/>
    </source>
</evidence>
<dbReference type="PROSITE" id="PS00211">
    <property type="entry name" value="ABC_TRANSPORTER_1"/>
    <property type="match status" value="1"/>
</dbReference>
<dbReference type="GO" id="GO:0005524">
    <property type="term" value="F:ATP binding"/>
    <property type="evidence" value="ECO:0007669"/>
    <property type="project" value="UniProtKB-KW"/>
</dbReference>
<keyword evidence="3" id="KW-0547">Nucleotide-binding</keyword>
<evidence type="ECO:0000256" key="1">
    <source>
        <dbReference type="ARBA" id="ARBA00005417"/>
    </source>
</evidence>
<sequence>MSDAILQVHDLCVGYRETVLVDKVSFTLRQGEVLGLIGESGAGKSTLGLAVMGHYRGALRPLSGTVTFLGKTYPPQDAPRLALHQGKRICYVAQSASAGFNPALTLGAQVTEAACYHRVISKKAAQERMLQLFGLLGLPDPVQFARRYPHQVSGGQLQRAMTAMALCSSPDVIVFDEPTTALDVTTQLDVLAAIRHAVKQTHTAALYISHDIAVVSQIADSLLVLRHGKPVESGPTAEILRAPAQAYTQALLGTRHPASLETPGQTLPVLELRNLTVGYGNGEPVISRLSLSLPRGQTFALVGESGSGKSTLARTLAGLQKPASGELSLEGVTLSFDCQRRTSAQRQRIQYIYQNPDTALNPRHRVRELVGRNVARFSGLRGAAFSEQISQLLEQVELSRDLIDRFPSQLSGGQKQRVAIARALAAEPDILICDEPTSALDPLVAQGVLTLFRKLQHATGLTLLFITHDIATVRSIAHSVAVMHRGKLVRQGLRETVLAPPYDDYTARLLQAEPTLEPGWLDNVLTQQSPAQTFLLQEMPT</sequence>
<proteinExistence type="inferred from homology"/>
<dbReference type="KEGG" id="rox:BV494_05315"/>
<evidence type="ECO:0000313" key="6">
    <source>
        <dbReference type="EMBL" id="AVF34382.1"/>
    </source>
</evidence>
<dbReference type="InterPro" id="IPR003439">
    <property type="entry name" value="ABC_transporter-like_ATP-bd"/>
</dbReference>
<dbReference type="AlphaFoldDB" id="A0A2L1UN84"/>
<evidence type="ECO:0000256" key="2">
    <source>
        <dbReference type="ARBA" id="ARBA00022448"/>
    </source>
</evidence>
<keyword evidence="7" id="KW-1185">Reference proteome</keyword>
<evidence type="ECO:0000256" key="4">
    <source>
        <dbReference type="ARBA" id="ARBA00022840"/>
    </source>
</evidence>
<dbReference type="PANTHER" id="PTHR43776:SF7">
    <property type="entry name" value="D,D-DIPEPTIDE TRANSPORT ATP-BINDING PROTEIN DDPF-RELATED"/>
    <property type="match status" value="1"/>
</dbReference>
<dbReference type="EMBL" id="CP019062">
    <property type="protein sequence ID" value="AVF34382.1"/>
    <property type="molecule type" value="Genomic_DNA"/>
</dbReference>
<feature type="domain" description="ABC transporter" evidence="5">
    <location>
        <begin position="6"/>
        <end position="252"/>
    </location>
</feature>
<dbReference type="InterPro" id="IPR017871">
    <property type="entry name" value="ABC_transporter-like_CS"/>
</dbReference>
<reference evidence="7" key="1">
    <citation type="submission" date="2017-01" db="EMBL/GenBank/DDBJ databases">
        <title>Genome sequence of Rouxiella sp. ERMR1:05.</title>
        <authorList>
            <person name="Kumar R."/>
            <person name="Singh D."/>
            <person name="Kumar S."/>
        </authorList>
    </citation>
    <scope>NUCLEOTIDE SEQUENCE [LARGE SCALE GENOMIC DNA]</scope>
    <source>
        <strain evidence="7">ERMR1:05</strain>
    </source>
</reference>
<dbReference type="RefSeq" id="WP_104921911.1">
    <property type="nucleotide sequence ID" value="NZ_CP019062.1"/>
</dbReference>
<keyword evidence="4" id="KW-0067">ATP-binding</keyword>
<dbReference type="GO" id="GO:0055085">
    <property type="term" value="P:transmembrane transport"/>
    <property type="evidence" value="ECO:0007669"/>
    <property type="project" value="UniProtKB-ARBA"/>
</dbReference>
<dbReference type="Proteomes" id="UP000239197">
    <property type="component" value="Chromosome"/>
</dbReference>
<dbReference type="Gene3D" id="3.40.50.300">
    <property type="entry name" value="P-loop containing nucleotide triphosphate hydrolases"/>
    <property type="match status" value="2"/>
</dbReference>
<dbReference type="CDD" id="cd03257">
    <property type="entry name" value="ABC_NikE_OppD_transporters"/>
    <property type="match status" value="2"/>
</dbReference>
<dbReference type="SMART" id="SM00382">
    <property type="entry name" value="AAA"/>
    <property type="match status" value="2"/>
</dbReference>
<evidence type="ECO:0000256" key="3">
    <source>
        <dbReference type="ARBA" id="ARBA00022741"/>
    </source>
</evidence>
<dbReference type="Pfam" id="PF00005">
    <property type="entry name" value="ABC_tran"/>
    <property type="match status" value="2"/>
</dbReference>
<accession>A0A2L1UN84</accession>
<dbReference type="PANTHER" id="PTHR43776">
    <property type="entry name" value="TRANSPORT ATP-BINDING PROTEIN"/>
    <property type="match status" value="1"/>
</dbReference>
<evidence type="ECO:0000259" key="5">
    <source>
        <dbReference type="PROSITE" id="PS50893"/>
    </source>
</evidence>
<comment type="similarity">
    <text evidence="1">Belongs to the ABC transporter superfamily.</text>
</comment>
<dbReference type="OrthoDB" id="9784450at2"/>